<accession>A0A8H3FIV7</accession>
<evidence type="ECO:0000313" key="2">
    <source>
        <dbReference type="Proteomes" id="UP000664521"/>
    </source>
</evidence>
<gene>
    <name evidence="1" type="ORF">HETSPECPRED_004624</name>
</gene>
<dbReference type="EMBL" id="CAJPDS010000029">
    <property type="protein sequence ID" value="CAF9921771.1"/>
    <property type="molecule type" value="Genomic_DNA"/>
</dbReference>
<dbReference type="AlphaFoldDB" id="A0A8H3FIV7"/>
<dbReference type="OrthoDB" id="4140442at2759"/>
<dbReference type="Proteomes" id="UP000664521">
    <property type="component" value="Unassembled WGS sequence"/>
</dbReference>
<protein>
    <submittedName>
        <fullName evidence="1">Uncharacterized protein</fullName>
    </submittedName>
</protein>
<organism evidence="1 2">
    <name type="scientific">Heterodermia speciosa</name>
    <dbReference type="NCBI Taxonomy" id="116794"/>
    <lineage>
        <taxon>Eukaryota</taxon>
        <taxon>Fungi</taxon>
        <taxon>Dikarya</taxon>
        <taxon>Ascomycota</taxon>
        <taxon>Pezizomycotina</taxon>
        <taxon>Lecanoromycetes</taxon>
        <taxon>OSLEUM clade</taxon>
        <taxon>Lecanoromycetidae</taxon>
        <taxon>Caliciales</taxon>
        <taxon>Physciaceae</taxon>
        <taxon>Heterodermia</taxon>
    </lineage>
</organism>
<reference evidence="1" key="1">
    <citation type="submission" date="2021-03" db="EMBL/GenBank/DDBJ databases">
        <authorList>
            <person name="Tagirdzhanova G."/>
        </authorList>
    </citation>
    <scope>NUCLEOTIDE SEQUENCE</scope>
</reference>
<evidence type="ECO:0000313" key="1">
    <source>
        <dbReference type="EMBL" id="CAF9921771.1"/>
    </source>
</evidence>
<keyword evidence="2" id="KW-1185">Reference proteome</keyword>
<name>A0A8H3FIV7_9LECA</name>
<proteinExistence type="predicted"/>
<sequence>MGTLALLRPSRVILNITAIRPHTPAVGSAFNLRFETTPILPFMKPKVLEVPASDVSFEQDFHQLEAAMTAKSDAELQSRQQDLQQLDQARMLTRHFRNLRRSASTPLKHFQRAVDPGRFIGVKVAGTNRIMKLDPTGWAHDEGRTLDRLVNP</sequence>
<comment type="caution">
    <text evidence="1">The sequence shown here is derived from an EMBL/GenBank/DDBJ whole genome shotgun (WGS) entry which is preliminary data.</text>
</comment>